<protein>
    <recommendedName>
        <fullName evidence="7">XK-related protein</fullName>
    </recommendedName>
</protein>
<comment type="similarity">
    <text evidence="2 7">Belongs to the XK family.</text>
</comment>
<feature type="transmembrane region" description="Helical" evidence="7">
    <location>
        <begin position="619"/>
        <end position="636"/>
    </location>
</feature>
<accession>A0A813P7V5</accession>
<proteinExistence type="inferred from homology"/>
<feature type="transmembrane region" description="Helical" evidence="7">
    <location>
        <begin position="678"/>
        <end position="699"/>
    </location>
</feature>
<dbReference type="GO" id="GO:0005886">
    <property type="term" value="C:plasma membrane"/>
    <property type="evidence" value="ECO:0007669"/>
    <property type="project" value="UniProtKB-SubCell"/>
</dbReference>
<keyword evidence="5 7" id="KW-1133">Transmembrane helix</keyword>
<feature type="compositionally biased region" description="Polar residues" evidence="8">
    <location>
        <begin position="54"/>
        <end position="68"/>
    </location>
</feature>
<dbReference type="Pfam" id="PF09815">
    <property type="entry name" value="XK-related"/>
    <property type="match status" value="1"/>
</dbReference>
<dbReference type="InterPro" id="IPR050895">
    <property type="entry name" value="XK-related_scramblase"/>
</dbReference>
<feature type="region of interest" description="Disordered" evidence="8">
    <location>
        <begin position="342"/>
        <end position="368"/>
    </location>
</feature>
<comment type="caution">
    <text evidence="9">The sequence shown here is derived from an EMBL/GenBank/DDBJ whole genome shotgun (WGS) entry which is preliminary data.</text>
</comment>
<feature type="compositionally biased region" description="Low complexity" evidence="8">
    <location>
        <begin position="925"/>
        <end position="945"/>
    </location>
</feature>
<feature type="compositionally biased region" description="Polar residues" evidence="8">
    <location>
        <begin position="1"/>
        <end position="13"/>
    </location>
</feature>
<evidence type="ECO:0000313" key="11">
    <source>
        <dbReference type="Proteomes" id="UP000663828"/>
    </source>
</evidence>
<feature type="compositionally biased region" description="Basic and acidic residues" evidence="8">
    <location>
        <begin position="22"/>
        <end position="37"/>
    </location>
</feature>
<feature type="transmembrane region" description="Helical" evidence="7">
    <location>
        <begin position="555"/>
        <end position="573"/>
    </location>
</feature>
<feature type="compositionally biased region" description="Polar residues" evidence="8">
    <location>
        <begin position="164"/>
        <end position="176"/>
    </location>
</feature>
<dbReference type="EMBL" id="CAJNOR010000012">
    <property type="protein sequence ID" value="CAF0751202.1"/>
    <property type="molecule type" value="Genomic_DNA"/>
</dbReference>
<gene>
    <name evidence="10" type="ORF">EDS130_LOCUS19252</name>
    <name evidence="9" type="ORF">XAT740_LOCUS430</name>
</gene>
<dbReference type="Proteomes" id="UP000663852">
    <property type="component" value="Unassembled WGS sequence"/>
</dbReference>
<evidence type="ECO:0000256" key="7">
    <source>
        <dbReference type="RuleBase" id="RU910716"/>
    </source>
</evidence>
<keyword evidence="4 7" id="KW-0812">Transmembrane</keyword>
<dbReference type="PANTHER" id="PTHR16024:SF6">
    <property type="entry name" value="XK-RELATED PROTEIN"/>
    <property type="match status" value="1"/>
</dbReference>
<feature type="transmembrane region" description="Helical" evidence="7">
    <location>
        <begin position="648"/>
        <end position="666"/>
    </location>
</feature>
<feature type="transmembrane region" description="Helical" evidence="7">
    <location>
        <begin position="579"/>
        <end position="598"/>
    </location>
</feature>
<dbReference type="OrthoDB" id="6136301at2759"/>
<dbReference type="GO" id="GO:0070782">
    <property type="term" value="P:phosphatidylserine exposure on apoptotic cell surface"/>
    <property type="evidence" value="ECO:0007669"/>
    <property type="project" value="TreeGrafter"/>
</dbReference>
<organism evidence="9 11">
    <name type="scientific">Adineta ricciae</name>
    <name type="common">Rotifer</name>
    <dbReference type="NCBI Taxonomy" id="249248"/>
    <lineage>
        <taxon>Eukaryota</taxon>
        <taxon>Metazoa</taxon>
        <taxon>Spiralia</taxon>
        <taxon>Gnathifera</taxon>
        <taxon>Rotifera</taxon>
        <taxon>Eurotatoria</taxon>
        <taxon>Bdelloidea</taxon>
        <taxon>Adinetida</taxon>
        <taxon>Adinetidae</taxon>
        <taxon>Adineta</taxon>
    </lineage>
</organism>
<dbReference type="PANTHER" id="PTHR16024">
    <property type="entry name" value="XK-RELATED PROTEIN"/>
    <property type="match status" value="1"/>
</dbReference>
<dbReference type="InterPro" id="IPR018629">
    <property type="entry name" value="XK-rel"/>
</dbReference>
<feature type="region of interest" description="Disordered" evidence="8">
    <location>
        <begin position="1"/>
        <end position="99"/>
    </location>
</feature>
<feature type="transmembrane region" description="Helical" evidence="7">
    <location>
        <begin position="401"/>
        <end position="422"/>
    </location>
</feature>
<evidence type="ECO:0000313" key="10">
    <source>
        <dbReference type="EMBL" id="CAF1086601.1"/>
    </source>
</evidence>
<dbReference type="EMBL" id="CAJNOJ010000092">
    <property type="protein sequence ID" value="CAF1086601.1"/>
    <property type="molecule type" value="Genomic_DNA"/>
</dbReference>
<evidence type="ECO:0000256" key="6">
    <source>
        <dbReference type="ARBA" id="ARBA00023136"/>
    </source>
</evidence>
<evidence type="ECO:0000256" key="5">
    <source>
        <dbReference type="ARBA" id="ARBA00022989"/>
    </source>
</evidence>
<reference evidence="9" key="1">
    <citation type="submission" date="2021-02" db="EMBL/GenBank/DDBJ databases">
        <authorList>
            <person name="Nowell W R."/>
        </authorList>
    </citation>
    <scope>NUCLEOTIDE SEQUENCE</scope>
</reference>
<evidence type="ECO:0000256" key="4">
    <source>
        <dbReference type="ARBA" id="ARBA00022692"/>
    </source>
</evidence>
<comment type="subcellular location">
    <subcellularLocation>
        <location evidence="1">Cell membrane</location>
        <topology evidence="1">Multi-pass membrane protein</topology>
    </subcellularLocation>
    <subcellularLocation>
        <location evidence="7">Membrane</location>
        <topology evidence="7">Multi-pass membrane protein</topology>
    </subcellularLocation>
</comment>
<feature type="region of interest" description="Disordered" evidence="8">
    <location>
        <begin position="135"/>
        <end position="176"/>
    </location>
</feature>
<dbReference type="Proteomes" id="UP000663828">
    <property type="component" value="Unassembled WGS sequence"/>
</dbReference>
<keyword evidence="3" id="KW-1003">Cell membrane</keyword>
<keyword evidence="6 7" id="KW-0472">Membrane</keyword>
<evidence type="ECO:0000256" key="1">
    <source>
        <dbReference type="ARBA" id="ARBA00004651"/>
    </source>
</evidence>
<dbReference type="GO" id="GO:1902742">
    <property type="term" value="P:apoptotic process involved in development"/>
    <property type="evidence" value="ECO:0007669"/>
    <property type="project" value="TreeGrafter"/>
</dbReference>
<feature type="region of interest" description="Disordered" evidence="8">
    <location>
        <begin position="831"/>
        <end position="855"/>
    </location>
</feature>
<name>A0A813P7V5_ADIRI</name>
<evidence type="ECO:0000313" key="9">
    <source>
        <dbReference type="EMBL" id="CAF0751202.1"/>
    </source>
</evidence>
<feature type="transmembrane region" description="Helical" evidence="7">
    <location>
        <begin position="257"/>
        <end position="282"/>
    </location>
</feature>
<sequence>MSGRQSSNEQLSMNDRPLPVDTCEKKEEYQEQRHERSASSPGKRFSVTSRRESTSASSGARQSNTSTTESHRGRSKTTPSQILEVESTFDNSSQPSTIGSTGFNFLQSIKDLTQKELYRANPLGLLGKEVISATGTTRCPEPIPPNEDERPASSVGEDGGAITPASSSVSSNKLSPITENEPQHIHFPLNEEEKANMHRRRSTLVSTSEVVLPPCPAEFIENTANNIEQPHLFSQLSPTTMVADFIPDKMTINVFEVFIYAWGVFAFFFDMITDLVLAQAYYTEGAYWLFLLTLMCVIVPNLTLSVFSLVWYIDGSQLKSSRNEKQTVTQYNTSMHETNLSNDLAEKDQRRASKTSESMPLNEKPAGINKLDVHTSDSEYQSQKLDKDAQQKLYNEKDMQFSVATANVLTWIIRIIILVLQLDLCLKYIRGLYYTWKGFQKRHNPKWARFYLTKQILIDADIALLRVFDCFMDSGSQVTLQLYIMLRLGSTSMKFDNLFLKQCLSIVSSLGSLAYALSGYSRCWRHMQLTHSPQGWPKGKPAPQLVSWWSTIIQWVWYLFLITPRVLALAMFAATFRSWFWIIIFAHWCGMLFWVLRFRTIFCISDQTKYNPREAIFEKCYNLVCSYIFIFCYMNLRKGDTRTHYIGFYTIYYIENIAFSIIYAIHSAETNLVLKYSLVLFVCCGFWVAVSFQFCYYRFLHPSTHVRLSTKRNISAFVHTRTKRRSDQLNKSKSCEDIIAHAEHPNPTENNELIETTSLHFDNSIDERWHNRFSKENRQKLIFQQQVIDEKVKMTRAQKQLEDAAKRQHRSTQNFFTRLSSPFKRSPVLSTTPVIQSSDSTINHPSVSTTRSHQPDAVNQLSAFCTPDKQKIPYQQSSHIYDIDEDIPLPVDDQTITSVHTNNVISEGGNEMILTAAKLVSDTITPLPSSSANNNTTLSSPTMID</sequence>
<evidence type="ECO:0000256" key="2">
    <source>
        <dbReference type="ARBA" id="ARBA00008789"/>
    </source>
</evidence>
<feature type="region of interest" description="Disordered" evidence="8">
    <location>
        <begin position="924"/>
        <end position="945"/>
    </location>
</feature>
<dbReference type="AlphaFoldDB" id="A0A813P7V5"/>
<feature type="transmembrane region" description="Helical" evidence="7">
    <location>
        <begin position="288"/>
        <end position="313"/>
    </location>
</feature>
<dbReference type="GO" id="GO:0043652">
    <property type="term" value="P:engulfment of apoptotic cell"/>
    <property type="evidence" value="ECO:0007669"/>
    <property type="project" value="TreeGrafter"/>
</dbReference>
<feature type="compositionally biased region" description="Polar residues" evidence="8">
    <location>
        <begin position="88"/>
        <end position="99"/>
    </location>
</feature>
<evidence type="ECO:0000256" key="8">
    <source>
        <dbReference type="SAM" id="MobiDB-lite"/>
    </source>
</evidence>
<evidence type="ECO:0000256" key="3">
    <source>
        <dbReference type="ARBA" id="ARBA00022475"/>
    </source>
</evidence>
<keyword evidence="11" id="KW-1185">Reference proteome</keyword>
<feature type="transmembrane region" description="Helical" evidence="7">
    <location>
        <begin position="498"/>
        <end position="517"/>
    </location>
</feature>